<organism evidence="1 2">
    <name type="scientific">Seohaeicola nanhaiensis</name>
    <dbReference type="NCBI Taxonomy" id="1387282"/>
    <lineage>
        <taxon>Bacteria</taxon>
        <taxon>Pseudomonadati</taxon>
        <taxon>Pseudomonadota</taxon>
        <taxon>Alphaproteobacteria</taxon>
        <taxon>Rhodobacterales</taxon>
        <taxon>Roseobacteraceae</taxon>
        <taxon>Seohaeicola</taxon>
    </lineage>
</organism>
<gene>
    <name evidence="1" type="ORF">ACFO5X_07295</name>
</gene>
<evidence type="ECO:0000313" key="1">
    <source>
        <dbReference type="EMBL" id="MFC4668352.1"/>
    </source>
</evidence>
<reference evidence="2" key="1">
    <citation type="journal article" date="2019" name="Int. J. Syst. Evol. Microbiol.">
        <title>The Global Catalogue of Microorganisms (GCM) 10K type strain sequencing project: providing services to taxonomists for standard genome sequencing and annotation.</title>
        <authorList>
            <consortium name="The Broad Institute Genomics Platform"/>
            <consortium name="The Broad Institute Genome Sequencing Center for Infectious Disease"/>
            <person name="Wu L."/>
            <person name="Ma J."/>
        </authorList>
    </citation>
    <scope>NUCLEOTIDE SEQUENCE [LARGE SCALE GENOMIC DNA]</scope>
    <source>
        <strain evidence="2">CGMCC 4.7283</strain>
    </source>
</reference>
<protein>
    <submittedName>
        <fullName evidence="1">Uncharacterized protein</fullName>
    </submittedName>
</protein>
<sequence length="213" mass="24431">MSAPTHIRLVRDDEPLPAYPDELLDAHAAADYFTAFWHDRYLNSKLHLSADLDVQGAALNLFFIARKQLPMGSLPNDHTMLAKLLRIDIALWHQLMGRTITPLHNWRPYRAGGVVVLGHPVVVEVALDAVKRREAREVERNDKATSMRLKRLGELMVEIGCHAKMAQDRVLLERLDGWLLERHRGQRRMPGFEVSLKAALRHAETVGWFNKQR</sequence>
<name>A0ABV9KDQ7_9RHOB</name>
<proteinExistence type="predicted"/>
<dbReference type="EMBL" id="JBHSGI010000005">
    <property type="protein sequence ID" value="MFC4668352.1"/>
    <property type="molecule type" value="Genomic_DNA"/>
</dbReference>
<dbReference type="Proteomes" id="UP001595973">
    <property type="component" value="Unassembled WGS sequence"/>
</dbReference>
<dbReference type="RefSeq" id="WP_380716629.1">
    <property type="nucleotide sequence ID" value="NZ_JBHSGI010000005.1"/>
</dbReference>
<evidence type="ECO:0000313" key="2">
    <source>
        <dbReference type="Proteomes" id="UP001595973"/>
    </source>
</evidence>
<keyword evidence="2" id="KW-1185">Reference proteome</keyword>
<accession>A0ABV9KDQ7</accession>
<comment type="caution">
    <text evidence="1">The sequence shown here is derived from an EMBL/GenBank/DDBJ whole genome shotgun (WGS) entry which is preliminary data.</text>
</comment>